<evidence type="ECO:0000313" key="14">
    <source>
        <dbReference type="EMBL" id="DAZ99810.1"/>
    </source>
</evidence>
<dbReference type="GO" id="GO:0051028">
    <property type="term" value="P:mRNA transport"/>
    <property type="evidence" value="ECO:0007669"/>
    <property type="project" value="UniProtKB-KW"/>
</dbReference>
<evidence type="ECO:0000256" key="12">
    <source>
        <dbReference type="ARBA" id="ARBA00023242"/>
    </source>
</evidence>
<comment type="caution">
    <text evidence="14">The sequence shown here is derived from an EMBL/GenBank/DDBJ whole genome shotgun (WGS) entry which is preliminary data.</text>
</comment>
<name>A0AAV2Z071_9STRA</name>
<feature type="transmembrane region" description="Helical" evidence="13">
    <location>
        <begin position="214"/>
        <end position="232"/>
    </location>
</feature>
<evidence type="ECO:0000313" key="15">
    <source>
        <dbReference type="Proteomes" id="UP001146120"/>
    </source>
</evidence>
<evidence type="ECO:0000256" key="7">
    <source>
        <dbReference type="ARBA" id="ARBA00022927"/>
    </source>
</evidence>
<sequence length="586" mass="64699">MGFVLHALMHVCKDNEGTGLDKTLQMPFPHLQQRLQQAVRGVVLLTLVAVVAPFAALCFAPASQFDFPGIWRFGIIVSMLVVATWLTLALRFVLLPAFRSTLAAEAPVTGSVQGAICGAWELLARVYLEPQLLVVLSLSMFHSWIWKRCSSWLFAGSVVHATGWPVVMVSAAVSFYSFVSLEQSLTTDPFVLQPSTALMPFLLRDAVRALRRGVAVVVVLVALGVVFVPELMSVHSLYFHLASSCLESFAWLATASIFRIMLFRATYESVQNAVETGALWESICTPKMASPRTIEDLFKGSIKIIETSGIALADQLVTGNKNRVDAAVKAISSGKLAGGELSSEQAECLDNAFKFENLGMIAQFDKRARSALFGSATSWQAVFSMTTGMLDSFTLSLQMLNTIPERRAQQPEEAVTRLERSLPTFLQFLVENADTHPLLLLDKHPHLTNLHIASTHFESKIQYYVDSRVQFAARRYLMEEARRRVFSRARLIVKSRSEDASGVVKHAIPAVLTSLVECRRAVASYMDISTKNGIIADSYMKEATSLRTGLDTGIYQLTNTFFSELPSLHLPAATRNELTAFVKFDA</sequence>
<gene>
    <name evidence="14" type="ORF">N0F65_001319</name>
</gene>
<reference evidence="14" key="2">
    <citation type="journal article" date="2023" name="Microbiol Resour">
        <title>Decontamination and Annotation of the Draft Genome Sequence of the Oomycete Lagenidium giganteum ARSEF 373.</title>
        <authorList>
            <person name="Morgan W.R."/>
            <person name="Tartar A."/>
        </authorList>
    </citation>
    <scope>NUCLEOTIDE SEQUENCE</scope>
    <source>
        <strain evidence="14">ARSEF 373</strain>
    </source>
</reference>
<keyword evidence="9" id="KW-0811">Translocation</keyword>
<dbReference type="Pfam" id="PF09531">
    <property type="entry name" value="Ndc1_Nup"/>
    <property type="match status" value="1"/>
</dbReference>
<dbReference type="PANTHER" id="PTHR13269:SF6">
    <property type="entry name" value="NUCLEOPORIN NDC1"/>
    <property type="match status" value="1"/>
</dbReference>
<proteinExistence type="inferred from homology"/>
<keyword evidence="8 13" id="KW-1133">Transmembrane helix</keyword>
<comment type="subcellular location">
    <subcellularLocation>
        <location evidence="1">Nucleus membrane</location>
        <topology evidence="1">Multi-pass membrane protein</topology>
    </subcellularLocation>
    <subcellularLocation>
        <location evidence="2">Nucleus</location>
        <location evidence="2">Nuclear pore complex</location>
    </subcellularLocation>
</comment>
<evidence type="ECO:0000256" key="2">
    <source>
        <dbReference type="ARBA" id="ARBA00004567"/>
    </source>
</evidence>
<evidence type="ECO:0000256" key="1">
    <source>
        <dbReference type="ARBA" id="ARBA00004232"/>
    </source>
</evidence>
<evidence type="ECO:0000256" key="4">
    <source>
        <dbReference type="ARBA" id="ARBA00022448"/>
    </source>
</evidence>
<protein>
    <recommendedName>
        <fullName evidence="16">Nucleoporin protein Ndc1-Nup</fullName>
    </recommendedName>
</protein>
<dbReference type="GO" id="GO:0031965">
    <property type="term" value="C:nuclear membrane"/>
    <property type="evidence" value="ECO:0007669"/>
    <property type="project" value="UniProtKB-SubCell"/>
</dbReference>
<feature type="transmembrane region" description="Helical" evidence="13">
    <location>
        <begin position="42"/>
        <end position="63"/>
    </location>
</feature>
<evidence type="ECO:0000256" key="10">
    <source>
        <dbReference type="ARBA" id="ARBA00023132"/>
    </source>
</evidence>
<keyword evidence="5 13" id="KW-0812">Transmembrane</keyword>
<evidence type="ECO:0000256" key="8">
    <source>
        <dbReference type="ARBA" id="ARBA00022989"/>
    </source>
</evidence>
<evidence type="ECO:0000256" key="3">
    <source>
        <dbReference type="ARBA" id="ARBA00005760"/>
    </source>
</evidence>
<keyword evidence="15" id="KW-1185">Reference proteome</keyword>
<dbReference type="PANTHER" id="PTHR13269">
    <property type="entry name" value="NUCLEOPORIN NDC1"/>
    <property type="match status" value="1"/>
</dbReference>
<dbReference type="GO" id="GO:0006999">
    <property type="term" value="P:nuclear pore organization"/>
    <property type="evidence" value="ECO:0007669"/>
    <property type="project" value="TreeGrafter"/>
</dbReference>
<dbReference type="GO" id="GO:0030674">
    <property type="term" value="F:protein-macromolecule adaptor activity"/>
    <property type="evidence" value="ECO:0007669"/>
    <property type="project" value="TreeGrafter"/>
</dbReference>
<dbReference type="Proteomes" id="UP001146120">
    <property type="component" value="Unassembled WGS sequence"/>
</dbReference>
<keyword evidence="12" id="KW-0539">Nucleus</keyword>
<accession>A0AAV2Z071</accession>
<keyword evidence="11 13" id="KW-0472">Membrane</keyword>
<keyword evidence="4" id="KW-0813">Transport</keyword>
<evidence type="ECO:0000256" key="5">
    <source>
        <dbReference type="ARBA" id="ARBA00022692"/>
    </source>
</evidence>
<evidence type="ECO:0008006" key="16">
    <source>
        <dbReference type="Google" id="ProtNLM"/>
    </source>
</evidence>
<dbReference type="AlphaFoldDB" id="A0AAV2Z071"/>
<reference evidence="14" key="1">
    <citation type="submission" date="2022-11" db="EMBL/GenBank/DDBJ databases">
        <authorList>
            <person name="Morgan W.R."/>
            <person name="Tartar A."/>
        </authorList>
    </citation>
    <scope>NUCLEOTIDE SEQUENCE</scope>
    <source>
        <strain evidence="14">ARSEF 373</strain>
    </source>
</reference>
<organism evidence="14 15">
    <name type="scientific">Lagenidium giganteum</name>
    <dbReference type="NCBI Taxonomy" id="4803"/>
    <lineage>
        <taxon>Eukaryota</taxon>
        <taxon>Sar</taxon>
        <taxon>Stramenopiles</taxon>
        <taxon>Oomycota</taxon>
        <taxon>Peronosporomycetes</taxon>
        <taxon>Pythiales</taxon>
        <taxon>Pythiaceae</taxon>
    </lineage>
</organism>
<evidence type="ECO:0000256" key="11">
    <source>
        <dbReference type="ARBA" id="ARBA00023136"/>
    </source>
</evidence>
<dbReference type="GO" id="GO:0070762">
    <property type="term" value="C:nuclear pore transmembrane ring"/>
    <property type="evidence" value="ECO:0007669"/>
    <property type="project" value="TreeGrafter"/>
</dbReference>
<evidence type="ECO:0000256" key="6">
    <source>
        <dbReference type="ARBA" id="ARBA00022816"/>
    </source>
</evidence>
<evidence type="ECO:0000256" key="13">
    <source>
        <dbReference type="SAM" id="Phobius"/>
    </source>
</evidence>
<dbReference type="GO" id="GO:0015031">
    <property type="term" value="P:protein transport"/>
    <property type="evidence" value="ECO:0007669"/>
    <property type="project" value="UniProtKB-KW"/>
</dbReference>
<keyword evidence="7" id="KW-0653">Protein transport</keyword>
<dbReference type="InterPro" id="IPR019049">
    <property type="entry name" value="Nucleoporin_prot_Ndc1/Nup"/>
</dbReference>
<dbReference type="EMBL" id="DAKRPA010000076">
    <property type="protein sequence ID" value="DAZ99810.1"/>
    <property type="molecule type" value="Genomic_DNA"/>
</dbReference>
<feature type="transmembrane region" description="Helical" evidence="13">
    <location>
        <begin position="69"/>
        <end position="94"/>
    </location>
</feature>
<keyword evidence="6" id="KW-0509">mRNA transport</keyword>
<comment type="similarity">
    <text evidence="3">Belongs to the NDC1 family.</text>
</comment>
<evidence type="ECO:0000256" key="9">
    <source>
        <dbReference type="ARBA" id="ARBA00023010"/>
    </source>
</evidence>
<keyword evidence="10" id="KW-0906">Nuclear pore complex</keyword>